<dbReference type="EMBL" id="CP003844">
    <property type="protein sequence ID" value="AFT74030.1"/>
    <property type="molecule type" value="Genomic_DNA"/>
</dbReference>
<comment type="similarity">
    <text evidence="1">Belongs to the hcp beta-lactamase family.</text>
</comment>
<dbReference type="Gene3D" id="1.25.40.10">
    <property type="entry name" value="Tetratricopeptide repeat domain"/>
    <property type="match status" value="1"/>
</dbReference>
<dbReference type="PANTHER" id="PTHR13891">
    <property type="entry name" value="CYTOCHROME C OXIDASE ASSEMBLY FACTOR 7"/>
    <property type="match status" value="1"/>
</dbReference>
<accession>A0AB32ZWT0</accession>
<evidence type="ECO:0000313" key="4">
    <source>
        <dbReference type="EMBL" id="AFT74030.1"/>
    </source>
</evidence>
<dbReference type="SMART" id="SM00671">
    <property type="entry name" value="SEL1"/>
    <property type="match status" value="3"/>
</dbReference>
<evidence type="ECO:0000256" key="1">
    <source>
        <dbReference type="ARBA" id="ARBA00008486"/>
    </source>
</evidence>
<feature type="signal peptide" evidence="3">
    <location>
        <begin position="1"/>
        <end position="27"/>
    </location>
</feature>
<dbReference type="RefSeq" id="WP_014976115.1">
    <property type="nucleotide sequence ID" value="NC_018678.1"/>
</dbReference>
<sequence length="301" mass="32764">MKQNSASTRILRISLLISTIISASVWAIPNQPECADEDCSLAKLNTLRALASRGHEQTSFSLGHIFMNPESGVKTDLENAYYYFDKSAKQGFLPAYRQAAGMAAQGIGTQKNMAEAKRLMKFAADEGVNRTAEEYAVLVFSDNESTDEEKATAVEFLEAEVEEGMSYLANYVLAVLYINGEFVEKDMVKAKSLLAFPASGKYANSVELLQQLSGEKVIAQDNENPNSTAGLDSSIETITVTGISINMGDVHGLMLSELRKHHGQTGSRIKGNGCKRGDPQCVILDSGSIRTPTFWQVGTTR</sequence>
<dbReference type="Proteomes" id="UP000006296">
    <property type="component" value="Chromosome"/>
</dbReference>
<organism evidence="4 5">
    <name type="scientific">Alteromonas macleodii (strain English Channel 673)</name>
    <dbReference type="NCBI Taxonomy" id="1004788"/>
    <lineage>
        <taxon>Bacteria</taxon>
        <taxon>Pseudomonadati</taxon>
        <taxon>Pseudomonadota</taxon>
        <taxon>Gammaproteobacteria</taxon>
        <taxon>Alteromonadales</taxon>
        <taxon>Alteromonadaceae</taxon>
        <taxon>Alteromonas/Salinimonas group</taxon>
        <taxon>Alteromonas</taxon>
    </lineage>
</organism>
<gene>
    <name evidence="4" type="ordered locus">AMEC673_06675</name>
</gene>
<name>A0AB32ZWT0_ALTME</name>
<dbReference type="InterPro" id="IPR011990">
    <property type="entry name" value="TPR-like_helical_dom_sf"/>
</dbReference>
<keyword evidence="3" id="KW-0732">Signal</keyword>
<dbReference type="InterPro" id="IPR006597">
    <property type="entry name" value="Sel1-like"/>
</dbReference>
<reference evidence="5" key="1">
    <citation type="journal article" date="2012" name="Sci. Rep.">
        <title>Genomes of surface isolates of Alteromonas macleodii: the life of a widespread marine opportunistic copiotroph.</title>
        <authorList>
            <person name="Lopez-Perez M."/>
            <person name="Gonzaga A."/>
            <person name="Martin-Cuadrado A.B."/>
            <person name="Onyshchenko O."/>
            <person name="Ghavidel A."/>
            <person name="Ghai R."/>
            <person name="Rodriguez-Valera F."/>
        </authorList>
    </citation>
    <scope>NUCLEOTIDE SEQUENCE [LARGE SCALE GENOMIC DNA]</scope>
    <source>
        <strain evidence="5">English Channel 673</strain>
    </source>
</reference>
<dbReference type="SUPFAM" id="SSF81901">
    <property type="entry name" value="HCP-like"/>
    <property type="match status" value="1"/>
</dbReference>
<dbReference type="KEGG" id="amg:AMEC673_06675"/>
<dbReference type="Pfam" id="PF08238">
    <property type="entry name" value="Sel1"/>
    <property type="match status" value="3"/>
</dbReference>
<feature type="chain" id="PRO_5044348821" evidence="3">
    <location>
        <begin position="28"/>
        <end position="301"/>
    </location>
</feature>
<dbReference type="InterPro" id="IPR040239">
    <property type="entry name" value="HcpB-like"/>
</dbReference>
<keyword evidence="2" id="KW-0677">Repeat</keyword>
<proteinExistence type="inferred from homology"/>
<dbReference type="AlphaFoldDB" id="A0AB32ZWT0"/>
<evidence type="ECO:0000256" key="2">
    <source>
        <dbReference type="ARBA" id="ARBA00022737"/>
    </source>
</evidence>
<protein>
    <submittedName>
        <fullName evidence="4">Sel1 domain-containing protein</fullName>
    </submittedName>
</protein>
<evidence type="ECO:0000313" key="5">
    <source>
        <dbReference type="Proteomes" id="UP000006296"/>
    </source>
</evidence>
<evidence type="ECO:0000256" key="3">
    <source>
        <dbReference type="SAM" id="SignalP"/>
    </source>
</evidence>
<dbReference type="PANTHER" id="PTHR13891:SF1">
    <property type="entry name" value="CYTOCHROME C OXIDASE ASSEMBLY FACTOR 7"/>
    <property type="match status" value="1"/>
</dbReference>